<comment type="caution">
    <text evidence="1">The sequence shown here is derived from an EMBL/GenBank/DDBJ whole genome shotgun (WGS) entry which is preliminary data.</text>
</comment>
<dbReference type="VEuPathDB" id="FungiDB:AeMF1_005715"/>
<dbReference type="PANTHER" id="PTHR31827">
    <property type="entry name" value="EMB|CAB89363.1"/>
    <property type="match status" value="1"/>
</dbReference>
<accession>A0A6G0X3C7</accession>
<organism evidence="1 2">
    <name type="scientific">Aphanomyces euteiches</name>
    <dbReference type="NCBI Taxonomy" id="100861"/>
    <lineage>
        <taxon>Eukaryota</taxon>
        <taxon>Sar</taxon>
        <taxon>Stramenopiles</taxon>
        <taxon>Oomycota</taxon>
        <taxon>Saprolegniomycetes</taxon>
        <taxon>Saprolegniales</taxon>
        <taxon>Verrucalvaceae</taxon>
        <taxon>Aphanomyces</taxon>
    </lineage>
</organism>
<evidence type="ECO:0000313" key="1">
    <source>
        <dbReference type="EMBL" id="KAF0734400.1"/>
    </source>
</evidence>
<dbReference type="EMBL" id="VJMJ01000114">
    <property type="protein sequence ID" value="KAF0734400.1"/>
    <property type="molecule type" value="Genomic_DNA"/>
</dbReference>
<proteinExistence type="predicted"/>
<dbReference type="Proteomes" id="UP000481153">
    <property type="component" value="Unassembled WGS sequence"/>
</dbReference>
<sequence>MSITRIQPCVFCGRPSDFDDKCAKHRYRLRCSVENCPNQTYARNLCVQHGGKQQCRFQGCNGNARRFGFCCKHGVRERKPCSSAGCRNISHARGLCVKHGGGRPCKWAGGCTHAARIEGFCHNHYRELAKPNTTMDTFPLTSEEIEMLSVLLKDVNVEWLEHETSMDMSASDNAFQLDLPSVLDIQTVDLLASVW</sequence>
<evidence type="ECO:0000313" key="2">
    <source>
        <dbReference type="Proteomes" id="UP000481153"/>
    </source>
</evidence>
<reference evidence="1 2" key="1">
    <citation type="submission" date="2019-07" db="EMBL/GenBank/DDBJ databases">
        <title>Genomics analysis of Aphanomyces spp. identifies a new class of oomycete effector associated with host adaptation.</title>
        <authorList>
            <person name="Gaulin E."/>
        </authorList>
    </citation>
    <scope>NUCLEOTIDE SEQUENCE [LARGE SCALE GENOMIC DNA]</scope>
    <source>
        <strain evidence="1 2">ATCC 201684</strain>
    </source>
</reference>
<gene>
    <name evidence="1" type="ORF">Ae201684_008860</name>
</gene>
<keyword evidence="2" id="KW-1185">Reference proteome</keyword>
<name>A0A6G0X3C7_9STRA</name>
<protein>
    <submittedName>
        <fullName evidence="1">Uncharacterized protein</fullName>
    </submittedName>
</protein>
<dbReference type="AlphaFoldDB" id="A0A6G0X3C7"/>
<dbReference type="PANTHER" id="PTHR31827:SF1">
    <property type="entry name" value="EMB|CAB89363.1"/>
    <property type="match status" value="1"/>
</dbReference>